<comment type="caution">
    <text evidence="2">The sequence shown here is derived from an EMBL/GenBank/DDBJ whole genome shotgun (WGS) entry which is preliminary data.</text>
</comment>
<feature type="region of interest" description="Disordered" evidence="1">
    <location>
        <begin position="145"/>
        <end position="166"/>
    </location>
</feature>
<evidence type="ECO:0000313" key="3">
    <source>
        <dbReference type="Proteomes" id="UP000198287"/>
    </source>
</evidence>
<accession>A0A226CXV4</accession>
<dbReference type="Gene3D" id="1.10.4080.10">
    <property type="entry name" value="ADP-ribosylation/Crystallin J1"/>
    <property type="match status" value="1"/>
</dbReference>
<feature type="compositionally biased region" description="Basic and acidic residues" evidence="1">
    <location>
        <begin position="145"/>
        <end position="155"/>
    </location>
</feature>
<dbReference type="Proteomes" id="UP000198287">
    <property type="component" value="Unassembled WGS sequence"/>
</dbReference>
<evidence type="ECO:0000256" key="1">
    <source>
        <dbReference type="SAM" id="MobiDB-lite"/>
    </source>
</evidence>
<protein>
    <submittedName>
        <fullName evidence="2">Poly(ADP-ribose) glycohydrolase ARH3</fullName>
    </submittedName>
</protein>
<organism evidence="2 3">
    <name type="scientific">Folsomia candida</name>
    <name type="common">Springtail</name>
    <dbReference type="NCBI Taxonomy" id="158441"/>
    <lineage>
        <taxon>Eukaryota</taxon>
        <taxon>Metazoa</taxon>
        <taxon>Ecdysozoa</taxon>
        <taxon>Arthropoda</taxon>
        <taxon>Hexapoda</taxon>
        <taxon>Collembola</taxon>
        <taxon>Entomobryomorpha</taxon>
        <taxon>Isotomoidea</taxon>
        <taxon>Isotomidae</taxon>
        <taxon>Proisotominae</taxon>
        <taxon>Folsomia</taxon>
    </lineage>
</organism>
<dbReference type="InterPro" id="IPR036705">
    <property type="entry name" value="Ribosyl_crysJ1_sf"/>
</dbReference>
<name>A0A226CXV4_FOLCA</name>
<dbReference type="OrthoDB" id="410104at2759"/>
<gene>
    <name evidence="2" type="ORF">Fcan01_27862</name>
</gene>
<reference evidence="2 3" key="1">
    <citation type="submission" date="2015-12" db="EMBL/GenBank/DDBJ databases">
        <title>The genome of Folsomia candida.</title>
        <authorList>
            <person name="Faddeeva A."/>
            <person name="Derks M.F."/>
            <person name="Anvar Y."/>
            <person name="Smit S."/>
            <person name="Van Straalen N."/>
            <person name="Roelofs D."/>
        </authorList>
    </citation>
    <scope>NUCLEOTIDE SEQUENCE [LARGE SCALE GENOMIC DNA]</scope>
    <source>
        <strain evidence="2 3">VU population</strain>
        <tissue evidence="2">Whole body</tissue>
    </source>
</reference>
<keyword evidence="2" id="KW-0378">Hydrolase</keyword>
<dbReference type="EMBL" id="LNIX01000058">
    <property type="protein sequence ID" value="OXA37358.1"/>
    <property type="molecule type" value="Genomic_DNA"/>
</dbReference>
<proteinExistence type="predicted"/>
<dbReference type="GO" id="GO:0016787">
    <property type="term" value="F:hydrolase activity"/>
    <property type="evidence" value="ECO:0007669"/>
    <property type="project" value="UniProtKB-KW"/>
</dbReference>
<sequence length="278" mass="32420">MQPSSTYVRFGICKPIRHKYPFTIMDVSRITECTLASCADICIPIKESLDKIGRSYKETMDGIKYFESYIKKIIELEVHRQSNDSNMSKFVHAKNLTLPQIWRKVRKCLRIPRRQMFMPSQFEEIVKIWDEVCSDYEVTEWKVGHHDDETPDTGKAHMTNSKLDKDPETSYVSKLEIVKSSLALGEPTHREEIEVLGTAFSAHRSIPTTLYCFLAAQKPIQEIEYERTNVEKMKQKEFRRAEAEKDAVAKKLRRMDANMRHEVELPLQLSSTRLIELS</sequence>
<dbReference type="AlphaFoldDB" id="A0A226CXV4"/>
<keyword evidence="3" id="KW-1185">Reference proteome</keyword>
<evidence type="ECO:0000313" key="2">
    <source>
        <dbReference type="EMBL" id="OXA37358.1"/>
    </source>
</evidence>